<comment type="caution">
    <text evidence="2">The sequence shown here is derived from an EMBL/GenBank/DDBJ whole genome shotgun (WGS) entry which is preliminary data.</text>
</comment>
<protein>
    <recommendedName>
        <fullName evidence="4">DUF4199 domain-containing protein</fullName>
    </recommendedName>
</protein>
<reference evidence="2 3" key="1">
    <citation type="submission" date="2015-07" db="EMBL/GenBank/DDBJ databases">
        <title>The draft genome sequence of Leadbetterella sp. JN14-9.</title>
        <authorList>
            <person name="Liu Y."/>
            <person name="Du J."/>
            <person name="Shao Z."/>
        </authorList>
    </citation>
    <scope>NUCLEOTIDE SEQUENCE [LARGE SCALE GENOMIC DNA]</scope>
    <source>
        <strain evidence="2 3">JN14-9</strain>
    </source>
</reference>
<evidence type="ECO:0000256" key="1">
    <source>
        <dbReference type="SAM" id="Phobius"/>
    </source>
</evidence>
<dbReference type="AlphaFoldDB" id="A0A0P7BYC5"/>
<gene>
    <name evidence="2" type="ORF">AFM12_14890</name>
</gene>
<feature type="transmembrane region" description="Helical" evidence="1">
    <location>
        <begin position="142"/>
        <end position="167"/>
    </location>
</feature>
<evidence type="ECO:0000313" key="2">
    <source>
        <dbReference type="EMBL" id="KPM47107.1"/>
    </source>
</evidence>
<proteinExistence type="predicted"/>
<name>A0A0P7BYC5_9BACT</name>
<evidence type="ECO:0000313" key="3">
    <source>
        <dbReference type="Proteomes" id="UP000050454"/>
    </source>
</evidence>
<feature type="transmembrane region" description="Helical" evidence="1">
    <location>
        <begin position="77"/>
        <end position="99"/>
    </location>
</feature>
<keyword evidence="1" id="KW-0472">Membrane</keyword>
<dbReference type="OrthoDB" id="6384283at2"/>
<evidence type="ECO:0008006" key="4">
    <source>
        <dbReference type="Google" id="ProtNLM"/>
    </source>
</evidence>
<feature type="transmembrane region" description="Helical" evidence="1">
    <location>
        <begin position="39"/>
        <end position="56"/>
    </location>
</feature>
<keyword evidence="1" id="KW-0812">Transmembrane</keyword>
<sequence length="174" mass="19262">MSKAAIKYGLISGAIVSILLAFSAPYMINNEGSLGTSQLMGYISMMLALVLIYFGIRERKMKELGGEITFLDALKTGAMIALICSVIYTISWMIISGIYPEVNESIANMYRNEINAKDINDAQKAVELAEVDEMMQNYQNPIFKFGITMLEILPLGLVVSLISSIILRTKNMND</sequence>
<dbReference type="STRING" id="1605367.AFM12_14890"/>
<accession>A0A0P7BYC5</accession>
<keyword evidence="3" id="KW-1185">Reference proteome</keyword>
<dbReference type="RefSeq" id="WP_055149656.1">
    <property type="nucleotide sequence ID" value="NZ_JXSZ01000012.1"/>
</dbReference>
<dbReference type="Proteomes" id="UP000050454">
    <property type="component" value="Unassembled WGS sequence"/>
</dbReference>
<dbReference type="InterPro" id="IPR025250">
    <property type="entry name" value="DUF4199"/>
</dbReference>
<keyword evidence="1" id="KW-1133">Transmembrane helix</keyword>
<dbReference type="Pfam" id="PF13858">
    <property type="entry name" value="DUF4199"/>
    <property type="match status" value="1"/>
</dbReference>
<organism evidence="2 3">
    <name type="scientific">Jiulongibacter sediminis</name>
    <dbReference type="NCBI Taxonomy" id="1605367"/>
    <lineage>
        <taxon>Bacteria</taxon>
        <taxon>Pseudomonadati</taxon>
        <taxon>Bacteroidota</taxon>
        <taxon>Cytophagia</taxon>
        <taxon>Cytophagales</taxon>
        <taxon>Leadbetterellaceae</taxon>
        <taxon>Jiulongibacter</taxon>
    </lineage>
</organism>
<dbReference type="EMBL" id="LGTQ01000012">
    <property type="protein sequence ID" value="KPM47107.1"/>
    <property type="molecule type" value="Genomic_DNA"/>
</dbReference>